<evidence type="ECO:0000256" key="1">
    <source>
        <dbReference type="SAM" id="MobiDB-lite"/>
    </source>
</evidence>
<gene>
    <name evidence="2" type="ORF">EVAR_33072_1</name>
</gene>
<sequence>MSRSGEEGPLPLMAPALLAHVTHCTHSRRGAWRRSARTVSARGAAPTAARGSGRPPPHPAPTATGCLISHYNLRVARFLPLLLPRFVLRIIECIPLAPAAMRAERRPDNSRPQLRRAQAT</sequence>
<protein>
    <submittedName>
        <fullName evidence="2">Uncharacterized protein</fullName>
    </submittedName>
</protein>
<accession>A0A4C1WUN7</accession>
<evidence type="ECO:0000313" key="3">
    <source>
        <dbReference type="Proteomes" id="UP000299102"/>
    </source>
</evidence>
<reference evidence="2 3" key="1">
    <citation type="journal article" date="2019" name="Commun. Biol.">
        <title>The bagworm genome reveals a unique fibroin gene that provides high tensile strength.</title>
        <authorList>
            <person name="Kono N."/>
            <person name="Nakamura H."/>
            <person name="Ohtoshi R."/>
            <person name="Tomita M."/>
            <person name="Numata K."/>
            <person name="Arakawa K."/>
        </authorList>
    </citation>
    <scope>NUCLEOTIDE SEQUENCE [LARGE SCALE GENOMIC DNA]</scope>
</reference>
<organism evidence="2 3">
    <name type="scientific">Eumeta variegata</name>
    <name type="common">Bagworm moth</name>
    <name type="synonym">Eumeta japonica</name>
    <dbReference type="NCBI Taxonomy" id="151549"/>
    <lineage>
        <taxon>Eukaryota</taxon>
        <taxon>Metazoa</taxon>
        <taxon>Ecdysozoa</taxon>
        <taxon>Arthropoda</taxon>
        <taxon>Hexapoda</taxon>
        <taxon>Insecta</taxon>
        <taxon>Pterygota</taxon>
        <taxon>Neoptera</taxon>
        <taxon>Endopterygota</taxon>
        <taxon>Lepidoptera</taxon>
        <taxon>Glossata</taxon>
        <taxon>Ditrysia</taxon>
        <taxon>Tineoidea</taxon>
        <taxon>Psychidae</taxon>
        <taxon>Oiketicinae</taxon>
        <taxon>Eumeta</taxon>
    </lineage>
</organism>
<proteinExistence type="predicted"/>
<dbReference type="OrthoDB" id="7454565at2759"/>
<comment type="caution">
    <text evidence="2">The sequence shown here is derived from an EMBL/GenBank/DDBJ whole genome shotgun (WGS) entry which is preliminary data.</text>
</comment>
<dbReference type="AlphaFoldDB" id="A0A4C1WUN7"/>
<feature type="region of interest" description="Disordered" evidence="1">
    <location>
        <begin position="27"/>
        <end position="63"/>
    </location>
</feature>
<feature type="region of interest" description="Disordered" evidence="1">
    <location>
        <begin position="101"/>
        <end position="120"/>
    </location>
</feature>
<name>A0A4C1WUN7_EUMVA</name>
<dbReference type="Proteomes" id="UP000299102">
    <property type="component" value="Unassembled WGS sequence"/>
</dbReference>
<dbReference type="EMBL" id="BGZK01000650">
    <property type="protein sequence ID" value="GBP54603.1"/>
    <property type="molecule type" value="Genomic_DNA"/>
</dbReference>
<keyword evidence="3" id="KW-1185">Reference proteome</keyword>
<feature type="compositionally biased region" description="Basic residues" evidence="1">
    <location>
        <begin position="27"/>
        <end position="36"/>
    </location>
</feature>
<evidence type="ECO:0000313" key="2">
    <source>
        <dbReference type="EMBL" id="GBP54603.1"/>
    </source>
</evidence>